<comment type="caution">
    <text evidence="2">The sequence shown here is derived from an EMBL/GenBank/DDBJ whole genome shotgun (WGS) entry which is preliminary data.</text>
</comment>
<accession>A0A150KG67</accession>
<dbReference type="Proteomes" id="UP000075304">
    <property type="component" value="Unassembled WGS sequence"/>
</dbReference>
<protein>
    <recommendedName>
        <fullName evidence="1">DUF3967 domain-containing protein</fullName>
    </recommendedName>
</protein>
<organism evidence="2 3">
    <name type="scientific">Heyndrickxia coagulans</name>
    <name type="common">Weizmannia coagulans</name>
    <dbReference type="NCBI Taxonomy" id="1398"/>
    <lineage>
        <taxon>Bacteria</taxon>
        <taxon>Bacillati</taxon>
        <taxon>Bacillota</taxon>
        <taxon>Bacilli</taxon>
        <taxon>Bacillales</taxon>
        <taxon>Bacillaceae</taxon>
        <taxon>Heyndrickxia</taxon>
    </lineage>
</organism>
<feature type="domain" description="DUF3967" evidence="1">
    <location>
        <begin position="19"/>
        <end position="48"/>
    </location>
</feature>
<gene>
    <name evidence="2" type="ORF">B4099_3699</name>
</gene>
<evidence type="ECO:0000259" key="1">
    <source>
        <dbReference type="Pfam" id="PF13152"/>
    </source>
</evidence>
<evidence type="ECO:0000313" key="2">
    <source>
        <dbReference type="EMBL" id="KYC71323.1"/>
    </source>
</evidence>
<dbReference type="PATRIC" id="fig|1398.25.peg.2117"/>
<dbReference type="AlphaFoldDB" id="A0A150KG67"/>
<dbReference type="InterPro" id="IPR025052">
    <property type="entry name" value="DUF3967"/>
</dbReference>
<dbReference type="Pfam" id="PF13152">
    <property type="entry name" value="DUF3967"/>
    <property type="match status" value="1"/>
</dbReference>
<sequence length="59" mass="7255">MNIRVLEQLESQQRYIEERMEERDSLLMQSIRETQETKKLLLEAEEKQKRKGIFRFLKG</sequence>
<reference evidence="2 3" key="1">
    <citation type="submission" date="2016-01" db="EMBL/GenBank/DDBJ databases">
        <title>Genome Sequences of Twelve Sporeforming Bacillus Species Isolated from Foods.</title>
        <authorList>
            <person name="Berendsen E.M."/>
            <person name="Wells-Bennik M.H."/>
            <person name="Krawcyk A.O."/>
            <person name="De Jong A."/>
            <person name="Holsappel S."/>
            <person name="Eijlander R.T."/>
            <person name="Kuipers O.P."/>
        </authorList>
    </citation>
    <scope>NUCLEOTIDE SEQUENCE [LARGE SCALE GENOMIC DNA]</scope>
    <source>
        <strain evidence="2 3">B4099</strain>
    </source>
</reference>
<name>A0A150KG67_HEYCO</name>
<evidence type="ECO:0000313" key="3">
    <source>
        <dbReference type="Proteomes" id="UP000075304"/>
    </source>
</evidence>
<proteinExistence type="predicted"/>
<dbReference type="EMBL" id="LQYI01000032">
    <property type="protein sequence ID" value="KYC71323.1"/>
    <property type="molecule type" value="Genomic_DNA"/>
</dbReference>